<reference evidence="5" key="1">
    <citation type="submission" date="2016-10" db="EMBL/GenBank/DDBJ databases">
        <authorList>
            <person name="Varghese N."/>
            <person name="Submissions S."/>
        </authorList>
    </citation>
    <scope>NUCLEOTIDE SEQUENCE [LARGE SCALE GENOMIC DNA]</scope>
    <source>
        <strain evidence="5">DSM 17072</strain>
    </source>
</reference>
<dbReference type="SUPFAM" id="SSF48498">
    <property type="entry name" value="Tetracyclin repressor-like, C-terminal domain"/>
    <property type="match status" value="1"/>
</dbReference>
<accession>A0A1H1D5M1</accession>
<organism evidence="4 5">
    <name type="scientific">Chryseobacterium soldanellicola</name>
    <dbReference type="NCBI Taxonomy" id="311333"/>
    <lineage>
        <taxon>Bacteria</taxon>
        <taxon>Pseudomonadati</taxon>
        <taxon>Bacteroidota</taxon>
        <taxon>Flavobacteriia</taxon>
        <taxon>Flavobacteriales</taxon>
        <taxon>Weeksellaceae</taxon>
        <taxon>Chryseobacterium group</taxon>
        <taxon>Chryseobacterium</taxon>
    </lineage>
</organism>
<dbReference type="PANTHER" id="PTHR47506">
    <property type="entry name" value="TRANSCRIPTIONAL REGULATORY PROTEIN"/>
    <property type="match status" value="1"/>
</dbReference>
<evidence type="ECO:0000256" key="2">
    <source>
        <dbReference type="ARBA" id="ARBA00023163"/>
    </source>
</evidence>
<evidence type="ECO:0000259" key="3">
    <source>
        <dbReference type="Pfam" id="PF16925"/>
    </source>
</evidence>
<keyword evidence="2" id="KW-0804">Transcription</keyword>
<dbReference type="InterPro" id="IPR009057">
    <property type="entry name" value="Homeodomain-like_sf"/>
</dbReference>
<dbReference type="STRING" id="311333.SAMN05421664_2305"/>
<name>A0A1H1D5M1_9FLAO</name>
<gene>
    <name evidence="4" type="ORF">SAMN05421664_2305</name>
</gene>
<dbReference type="SUPFAM" id="SSF46689">
    <property type="entry name" value="Homeodomain-like"/>
    <property type="match status" value="1"/>
</dbReference>
<keyword evidence="1" id="KW-0805">Transcription regulation</keyword>
<sequence length="193" mass="22099">MRGRPNIYDNSELIQKAQDIFWKKGYTATSLNDLLTITGAGSGSFYNTFKGGKKQVFKEAINQRRLAFAEFKQELEKSDSPIDLIKDFFRSIALESETSHQKGCIIANTVVEMAYIDNELENEAIQILKEVEEMYTKAIQKAQKKGDLKNQIEAPNLGKYLITFWCGLNTLRRMYPDKKILSQQIEMQLAILS</sequence>
<keyword evidence="5" id="KW-1185">Reference proteome</keyword>
<evidence type="ECO:0000256" key="1">
    <source>
        <dbReference type="ARBA" id="ARBA00023015"/>
    </source>
</evidence>
<dbReference type="Gene3D" id="1.10.357.10">
    <property type="entry name" value="Tetracycline Repressor, domain 2"/>
    <property type="match status" value="1"/>
</dbReference>
<dbReference type="PANTHER" id="PTHR47506:SF1">
    <property type="entry name" value="HTH-TYPE TRANSCRIPTIONAL REGULATOR YJDC"/>
    <property type="match status" value="1"/>
</dbReference>
<dbReference type="EMBL" id="FNKL01000003">
    <property type="protein sequence ID" value="SDQ71753.1"/>
    <property type="molecule type" value="Genomic_DNA"/>
</dbReference>
<dbReference type="Pfam" id="PF16925">
    <property type="entry name" value="TetR_C_13"/>
    <property type="match status" value="1"/>
</dbReference>
<feature type="domain" description="Tetracyclin repressor-like C-terminal" evidence="3">
    <location>
        <begin position="96"/>
        <end position="182"/>
    </location>
</feature>
<dbReference type="OrthoDB" id="9795242at2"/>
<protein>
    <submittedName>
        <fullName evidence="4">Transcriptional regulator, TetR family</fullName>
    </submittedName>
</protein>
<evidence type="ECO:0000313" key="5">
    <source>
        <dbReference type="Proteomes" id="UP000199627"/>
    </source>
</evidence>
<dbReference type="AlphaFoldDB" id="A0A1H1D5M1"/>
<proteinExistence type="predicted"/>
<dbReference type="Proteomes" id="UP000199627">
    <property type="component" value="Unassembled WGS sequence"/>
</dbReference>
<dbReference type="InterPro" id="IPR036271">
    <property type="entry name" value="Tet_transcr_reg_TetR-rel_C_sf"/>
</dbReference>
<evidence type="ECO:0000313" key="4">
    <source>
        <dbReference type="EMBL" id="SDQ71753.1"/>
    </source>
</evidence>
<dbReference type="RefSeq" id="WP_089755887.1">
    <property type="nucleotide sequence ID" value="NZ_FNKL01000003.1"/>
</dbReference>
<dbReference type="InterPro" id="IPR011075">
    <property type="entry name" value="TetR_C"/>
</dbReference>